<dbReference type="FunFam" id="3.30.70.380:FF:000001">
    <property type="entry name" value="Phenylalanine--tRNA ligase beta subunit"/>
    <property type="match status" value="1"/>
</dbReference>
<comment type="subunit">
    <text evidence="3 15">Tetramer of two alpha and two beta subunits.</text>
</comment>
<protein>
    <recommendedName>
        <fullName evidence="15">Phenylalanine--tRNA ligase beta subunit</fullName>
        <ecNumber evidence="15">6.1.1.20</ecNumber>
    </recommendedName>
    <alternativeName>
        <fullName evidence="15">Phenylalanyl-tRNA synthetase beta subunit</fullName>
        <shortName evidence="15">PheRS</shortName>
    </alternativeName>
</protein>
<keyword evidence="10 15" id="KW-0460">Magnesium</keyword>
<dbReference type="NCBIfam" id="TIGR00472">
    <property type="entry name" value="pheT_bact"/>
    <property type="match status" value="1"/>
</dbReference>
<keyword evidence="21" id="KW-1185">Reference proteome</keyword>
<dbReference type="InterPro" id="IPR041616">
    <property type="entry name" value="PheRS_beta_core"/>
</dbReference>
<evidence type="ECO:0000256" key="1">
    <source>
        <dbReference type="ARBA" id="ARBA00004496"/>
    </source>
</evidence>
<evidence type="ECO:0000256" key="6">
    <source>
        <dbReference type="ARBA" id="ARBA00022598"/>
    </source>
</evidence>
<dbReference type="GO" id="GO:0000287">
    <property type="term" value="F:magnesium ion binding"/>
    <property type="evidence" value="ECO:0007669"/>
    <property type="project" value="UniProtKB-UniRule"/>
</dbReference>
<dbReference type="FunFam" id="3.50.40.10:FF:000001">
    <property type="entry name" value="Phenylalanine--tRNA ligase beta subunit"/>
    <property type="match status" value="1"/>
</dbReference>
<dbReference type="Pfam" id="PF01588">
    <property type="entry name" value="tRNA_bind"/>
    <property type="match status" value="1"/>
</dbReference>
<evidence type="ECO:0000256" key="4">
    <source>
        <dbReference type="ARBA" id="ARBA00022490"/>
    </source>
</evidence>
<comment type="similarity">
    <text evidence="2 15">Belongs to the phenylalanyl-tRNA synthetase beta subunit family. Type 1 subfamily.</text>
</comment>
<keyword evidence="4 15" id="KW-0963">Cytoplasm</keyword>
<dbReference type="NCBIfam" id="NF045760">
    <property type="entry name" value="YtpR"/>
    <property type="match status" value="1"/>
</dbReference>
<keyword evidence="12 15" id="KW-0648">Protein biosynthesis</keyword>
<evidence type="ECO:0000256" key="11">
    <source>
        <dbReference type="ARBA" id="ARBA00022884"/>
    </source>
</evidence>
<dbReference type="PROSITE" id="PS51447">
    <property type="entry name" value="FDX_ACB"/>
    <property type="match status" value="1"/>
</dbReference>
<dbReference type="InterPro" id="IPR002547">
    <property type="entry name" value="tRNA-bd_dom"/>
</dbReference>
<dbReference type="PANTHER" id="PTHR10947">
    <property type="entry name" value="PHENYLALANYL-TRNA SYNTHETASE BETA CHAIN AND LEUCINE-RICH REPEAT-CONTAINING PROTEIN 47"/>
    <property type="match status" value="1"/>
</dbReference>
<dbReference type="AlphaFoldDB" id="A0A2N7TRG1"/>
<dbReference type="FunFam" id="2.40.50.140:FF:000045">
    <property type="entry name" value="Phenylalanine--tRNA ligase beta subunit"/>
    <property type="match status" value="1"/>
</dbReference>
<dbReference type="Proteomes" id="UP000235346">
    <property type="component" value="Unassembled WGS sequence"/>
</dbReference>
<dbReference type="SMART" id="SM00874">
    <property type="entry name" value="B5"/>
    <property type="match status" value="1"/>
</dbReference>
<feature type="binding site" evidence="15">
    <location>
        <position position="455"/>
    </location>
    <ligand>
        <name>Mg(2+)</name>
        <dbReference type="ChEBI" id="CHEBI:18420"/>
        <note>shared with alpha subunit</note>
    </ligand>
</feature>
<dbReference type="Pfam" id="PF03484">
    <property type="entry name" value="B5"/>
    <property type="match status" value="1"/>
</dbReference>
<feature type="binding site" evidence="15">
    <location>
        <position position="465"/>
    </location>
    <ligand>
        <name>Mg(2+)</name>
        <dbReference type="ChEBI" id="CHEBI:18420"/>
        <note>shared with alpha subunit</note>
    </ligand>
</feature>
<feature type="domain" description="FDX-ACB" evidence="18">
    <location>
        <begin position="699"/>
        <end position="792"/>
    </location>
</feature>
<dbReference type="GO" id="GO:0000049">
    <property type="term" value="F:tRNA binding"/>
    <property type="evidence" value="ECO:0007669"/>
    <property type="project" value="UniProtKB-UniRule"/>
</dbReference>
<evidence type="ECO:0000313" key="20">
    <source>
        <dbReference type="EMBL" id="PMR70780.1"/>
    </source>
</evidence>
<evidence type="ECO:0000259" key="17">
    <source>
        <dbReference type="PROSITE" id="PS50886"/>
    </source>
</evidence>
<dbReference type="CDD" id="cd00769">
    <property type="entry name" value="PheRS_beta_core"/>
    <property type="match status" value="1"/>
</dbReference>
<keyword evidence="13 15" id="KW-0030">Aminoacyl-tRNA synthetase</keyword>
<dbReference type="InterPro" id="IPR012340">
    <property type="entry name" value="NA-bd_OB-fold"/>
</dbReference>
<evidence type="ECO:0000256" key="13">
    <source>
        <dbReference type="ARBA" id="ARBA00023146"/>
    </source>
</evidence>
<dbReference type="RefSeq" id="WP_102626944.1">
    <property type="nucleotide sequence ID" value="NZ_PDOH01000007.1"/>
</dbReference>
<dbReference type="OrthoDB" id="9805455at2"/>
<dbReference type="InterPro" id="IPR004532">
    <property type="entry name" value="Phe-tRNA-ligase_IIc_bsu_bact"/>
</dbReference>
<dbReference type="CDD" id="cd02796">
    <property type="entry name" value="tRNA_bind_bactPheRS"/>
    <property type="match status" value="1"/>
</dbReference>
<dbReference type="InterPro" id="IPR005121">
    <property type="entry name" value="Fdx_antiC-bd"/>
</dbReference>
<evidence type="ECO:0000256" key="8">
    <source>
        <dbReference type="ARBA" id="ARBA00022741"/>
    </source>
</evidence>
<keyword evidence="7 15" id="KW-0479">Metal-binding</keyword>
<dbReference type="GO" id="GO:0004826">
    <property type="term" value="F:phenylalanine-tRNA ligase activity"/>
    <property type="evidence" value="ECO:0007669"/>
    <property type="project" value="UniProtKB-UniRule"/>
</dbReference>
<comment type="catalytic activity">
    <reaction evidence="14 15">
        <text>tRNA(Phe) + L-phenylalanine + ATP = L-phenylalanyl-tRNA(Phe) + AMP + diphosphate + H(+)</text>
        <dbReference type="Rhea" id="RHEA:19413"/>
        <dbReference type="Rhea" id="RHEA-COMP:9668"/>
        <dbReference type="Rhea" id="RHEA-COMP:9699"/>
        <dbReference type="ChEBI" id="CHEBI:15378"/>
        <dbReference type="ChEBI" id="CHEBI:30616"/>
        <dbReference type="ChEBI" id="CHEBI:33019"/>
        <dbReference type="ChEBI" id="CHEBI:58095"/>
        <dbReference type="ChEBI" id="CHEBI:78442"/>
        <dbReference type="ChEBI" id="CHEBI:78531"/>
        <dbReference type="ChEBI" id="CHEBI:456215"/>
        <dbReference type="EC" id="6.1.1.20"/>
    </reaction>
</comment>
<dbReference type="Gene3D" id="3.30.70.380">
    <property type="entry name" value="Ferrodoxin-fold anticodon-binding domain"/>
    <property type="match status" value="1"/>
</dbReference>
<dbReference type="Pfam" id="PF03483">
    <property type="entry name" value="B3_4"/>
    <property type="match status" value="1"/>
</dbReference>
<evidence type="ECO:0000256" key="16">
    <source>
        <dbReference type="PROSITE-ProRule" id="PRU00209"/>
    </source>
</evidence>
<dbReference type="SMART" id="SM00896">
    <property type="entry name" value="FDX-ACB"/>
    <property type="match status" value="1"/>
</dbReference>
<comment type="cofactor">
    <cofactor evidence="15">
        <name>Mg(2+)</name>
        <dbReference type="ChEBI" id="CHEBI:18420"/>
    </cofactor>
    <text evidence="15">Binds 2 magnesium ions per tetramer.</text>
</comment>
<feature type="domain" description="B5" evidence="19">
    <location>
        <begin position="402"/>
        <end position="477"/>
    </location>
</feature>
<comment type="subcellular location">
    <subcellularLocation>
        <location evidence="1 15">Cytoplasm</location>
    </subcellularLocation>
</comment>
<evidence type="ECO:0000313" key="21">
    <source>
        <dbReference type="Proteomes" id="UP000235346"/>
    </source>
</evidence>
<dbReference type="FunFam" id="3.30.930.10:FF:000022">
    <property type="entry name" value="Phenylalanine--tRNA ligase beta subunit"/>
    <property type="match status" value="1"/>
</dbReference>
<organism evidence="20 21">
    <name type="scientific">Halomonas heilongjiangensis</name>
    <dbReference type="NCBI Taxonomy" id="1387883"/>
    <lineage>
        <taxon>Bacteria</taxon>
        <taxon>Pseudomonadati</taxon>
        <taxon>Pseudomonadota</taxon>
        <taxon>Gammaproteobacteria</taxon>
        <taxon>Oceanospirillales</taxon>
        <taxon>Halomonadaceae</taxon>
        <taxon>Halomonas</taxon>
    </lineage>
</organism>
<evidence type="ECO:0000256" key="12">
    <source>
        <dbReference type="ARBA" id="ARBA00022917"/>
    </source>
</evidence>
<dbReference type="SUPFAM" id="SSF56037">
    <property type="entry name" value="PheT/TilS domain"/>
    <property type="match status" value="1"/>
</dbReference>
<dbReference type="Gene3D" id="3.30.56.10">
    <property type="match status" value="2"/>
</dbReference>
<dbReference type="HAMAP" id="MF_00283">
    <property type="entry name" value="Phe_tRNA_synth_beta1"/>
    <property type="match status" value="1"/>
</dbReference>
<comment type="caution">
    <text evidence="20">The sequence shown here is derived from an EMBL/GenBank/DDBJ whole genome shotgun (WGS) entry which is preliminary data.</text>
</comment>
<dbReference type="EMBL" id="PNRE01000025">
    <property type="protein sequence ID" value="PMR70780.1"/>
    <property type="molecule type" value="Genomic_DNA"/>
</dbReference>
<evidence type="ECO:0000256" key="3">
    <source>
        <dbReference type="ARBA" id="ARBA00011209"/>
    </source>
</evidence>
<dbReference type="Gene3D" id="2.40.50.140">
    <property type="entry name" value="Nucleic acid-binding proteins"/>
    <property type="match status" value="1"/>
</dbReference>
<feature type="domain" description="TRNA-binding" evidence="17">
    <location>
        <begin position="39"/>
        <end position="149"/>
    </location>
</feature>
<gene>
    <name evidence="15" type="primary">pheT</name>
    <name evidence="20" type="ORF">C1H66_05755</name>
</gene>
<dbReference type="InterPro" id="IPR045864">
    <property type="entry name" value="aa-tRNA-synth_II/BPL/LPL"/>
</dbReference>
<evidence type="ECO:0000256" key="9">
    <source>
        <dbReference type="ARBA" id="ARBA00022840"/>
    </source>
</evidence>
<keyword evidence="11 16" id="KW-0694">RNA-binding</keyword>
<evidence type="ECO:0000259" key="19">
    <source>
        <dbReference type="PROSITE" id="PS51483"/>
    </source>
</evidence>
<dbReference type="PROSITE" id="PS51483">
    <property type="entry name" value="B5"/>
    <property type="match status" value="1"/>
</dbReference>
<dbReference type="InterPro" id="IPR020825">
    <property type="entry name" value="Phe-tRNA_synthase-like_B3/B4"/>
</dbReference>
<feature type="binding site" evidence="15">
    <location>
        <position position="464"/>
    </location>
    <ligand>
        <name>Mg(2+)</name>
        <dbReference type="ChEBI" id="CHEBI:18420"/>
        <note>shared with alpha subunit</note>
    </ligand>
</feature>
<dbReference type="Pfam" id="PF17759">
    <property type="entry name" value="tRNA_synthFbeta"/>
    <property type="match status" value="1"/>
</dbReference>
<dbReference type="SUPFAM" id="SSF54991">
    <property type="entry name" value="Anticodon-binding domain of PheRS"/>
    <property type="match status" value="1"/>
</dbReference>
<reference evidence="20 21" key="1">
    <citation type="submission" date="2018-01" db="EMBL/GenBank/DDBJ databases">
        <title>Halomonas endophytica sp. nov., isolated from storage liquid in the stems of Populus euphratica.</title>
        <authorList>
            <person name="Chen C."/>
        </authorList>
    </citation>
    <scope>NUCLEOTIDE SEQUENCE [LARGE SCALE GENOMIC DNA]</scope>
    <source>
        <strain evidence="20 21">DSM 26881</strain>
    </source>
</reference>
<proteinExistence type="inferred from homology"/>
<dbReference type="EC" id="6.1.1.20" evidence="15"/>
<dbReference type="InterPro" id="IPR036690">
    <property type="entry name" value="Fdx_antiC-bd_sf"/>
</dbReference>
<sequence>MKFSEQWLRDWVSPQLATQALADQITMAGLEVDAVEPVAAAFEGVMVAEVVSREQHPDADKLNVCRVDDGSGEPVQVVCGAPNVAVGQKVAFARVGAVLPGDFRIRKAKLRGVDSRGMICSASELGLEEETSHGILELPGDAPTGESFRAFMGLDDHTIEVDLTPNRGDCLSVKGMAREVGVLNRLAVEGPEIVAVAPTHGETFPVRVEDEERCPRYIGRLIKGVDVGAETPLWMVERLRRSGIRAIDPVVDVTNYVMLELGQPLHAFDRANLHGAVIVRLAREGERLVLLDGQEITLTDATLVIADERGPLAIAGVMGGEHSGVSPATRDIFLEAAFFSPLAVAGQARHYGLHTDASHRFERGVDPQLAREAAERATRLLLEITGGEPGPLIEAVSAEQLPGERRVRLRASRLEQALGKALPSAEVGEILERLGMAVETSAEGWVARAPSWRFDIAIEEDLVEEVARIHGYNRLPVRRPAARLSLRPDHEARTPLGRLRRQMVARGYQEAVTYSFVSPELQQALLPRVVSPVLANPISSDLSVMRASLFPGLVRALMHNLNRQQTRVRLFETGLVFRGELDALQQTPMLGGLVCGTREPEGWAGGRDRVDFFDLKGDLESLLAMGGEPEAWRFEPGEHSALHPGQCARLLYRGEEAGWIGTLHPAVRAQLGLKVDALLFEVRLDALTQGRVPSFSPLSRHPEVRRDLAFLVDESLPVQALLDSIHGQAGEWLTESRLFDVYQGQGVPEGRKSIALGLTWQHPSRTLNDDEINQLVDAIVADARQHLGAELRG</sequence>
<dbReference type="GO" id="GO:0005524">
    <property type="term" value="F:ATP binding"/>
    <property type="evidence" value="ECO:0007669"/>
    <property type="project" value="UniProtKB-UniRule"/>
</dbReference>
<evidence type="ECO:0000259" key="18">
    <source>
        <dbReference type="PROSITE" id="PS51447"/>
    </source>
</evidence>
<evidence type="ECO:0000256" key="10">
    <source>
        <dbReference type="ARBA" id="ARBA00022842"/>
    </source>
</evidence>
<dbReference type="FunFam" id="3.30.56.10:FF:000002">
    <property type="entry name" value="Phenylalanine--tRNA ligase beta subunit"/>
    <property type="match status" value="1"/>
</dbReference>
<feature type="binding site" evidence="15">
    <location>
        <position position="461"/>
    </location>
    <ligand>
        <name>Mg(2+)</name>
        <dbReference type="ChEBI" id="CHEBI:18420"/>
        <note>shared with alpha subunit</note>
    </ligand>
</feature>
<dbReference type="SUPFAM" id="SSF55681">
    <property type="entry name" value="Class II aaRS and biotin synthetases"/>
    <property type="match status" value="1"/>
</dbReference>
<dbReference type="PANTHER" id="PTHR10947:SF0">
    <property type="entry name" value="PHENYLALANINE--TRNA LIGASE BETA SUBUNIT"/>
    <property type="match status" value="1"/>
</dbReference>
<dbReference type="GO" id="GO:0009328">
    <property type="term" value="C:phenylalanine-tRNA ligase complex"/>
    <property type="evidence" value="ECO:0007669"/>
    <property type="project" value="TreeGrafter"/>
</dbReference>
<dbReference type="SUPFAM" id="SSF46955">
    <property type="entry name" value="Putative DNA-binding domain"/>
    <property type="match status" value="1"/>
</dbReference>
<dbReference type="InterPro" id="IPR005147">
    <property type="entry name" value="tRNA_synthase_B5-dom"/>
</dbReference>
<dbReference type="InterPro" id="IPR033714">
    <property type="entry name" value="tRNA_bind_bactPheRS"/>
</dbReference>
<accession>A0A2N7TRG1</accession>
<dbReference type="GO" id="GO:0006432">
    <property type="term" value="P:phenylalanyl-tRNA aminoacylation"/>
    <property type="evidence" value="ECO:0007669"/>
    <property type="project" value="UniProtKB-UniRule"/>
</dbReference>
<evidence type="ECO:0000256" key="5">
    <source>
        <dbReference type="ARBA" id="ARBA00022555"/>
    </source>
</evidence>
<dbReference type="InterPro" id="IPR045060">
    <property type="entry name" value="Phe-tRNA-ligase_IIc_bsu"/>
</dbReference>
<keyword evidence="6 15" id="KW-0436">Ligase</keyword>
<keyword evidence="9 15" id="KW-0067">ATP-binding</keyword>
<evidence type="ECO:0000256" key="14">
    <source>
        <dbReference type="ARBA" id="ARBA00049255"/>
    </source>
</evidence>
<dbReference type="Gene3D" id="3.50.40.10">
    <property type="entry name" value="Phenylalanyl-trna Synthetase, Chain B, domain 3"/>
    <property type="match status" value="1"/>
</dbReference>
<dbReference type="SMART" id="SM00873">
    <property type="entry name" value="B3_4"/>
    <property type="match status" value="1"/>
</dbReference>
<keyword evidence="8 15" id="KW-0547">Nucleotide-binding</keyword>
<dbReference type="InterPro" id="IPR005146">
    <property type="entry name" value="B3/B4_tRNA-bd"/>
</dbReference>
<name>A0A2N7TRG1_9GAMM</name>
<keyword evidence="5 16" id="KW-0820">tRNA-binding</keyword>
<dbReference type="InterPro" id="IPR009061">
    <property type="entry name" value="DNA-bd_dom_put_sf"/>
</dbReference>
<evidence type="ECO:0000256" key="2">
    <source>
        <dbReference type="ARBA" id="ARBA00008653"/>
    </source>
</evidence>
<evidence type="ECO:0000256" key="7">
    <source>
        <dbReference type="ARBA" id="ARBA00022723"/>
    </source>
</evidence>
<dbReference type="SUPFAM" id="SSF50249">
    <property type="entry name" value="Nucleic acid-binding proteins"/>
    <property type="match status" value="1"/>
</dbReference>
<dbReference type="Gene3D" id="3.30.930.10">
    <property type="entry name" value="Bira Bifunctional Protein, Domain 2"/>
    <property type="match status" value="1"/>
</dbReference>
<dbReference type="PROSITE" id="PS50886">
    <property type="entry name" value="TRBD"/>
    <property type="match status" value="1"/>
</dbReference>
<evidence type="ECO:0000256" key="15">
    <source>
        <dbReference type="HAMAP-Rule" id="MF_00283"/>
    </source>
</evidence>
<dbReference type="Pfam" id="PF03147">
    <property type="entry name" value="FDX-ACB"/>
    <property type="match status" value="1"/>
</dbReference>